<keyword evidence="10 15" id="KW-0418">Kinase</keyword>
<evidence type="ECO:0000256" key="7">
    <source>
        <dbReference type="ARBA" id="ARBA00022679"/>
    </source>
</evidence>
<evidence type="ECO:0000256" key="15">
    <source>
        <dbReference type="RuleBase" id="RU364088"/>
    </source>
</evidence>
<evidence type="ECO:0000256" key="3">
    <source>
        <dbReference type="ARBA" id="ARBA00004533"/>
    </source>
</evidence>
<dbReference type="Gene3D" id="3.30.565.10">
    <property type="entry name" value="Histidine kinase-like ATPase, C-terminal domain"/>
    <property type="match status" value="1"/>
</dbReference>
<evidence type="ECO:0000256" key="4">
    <source>
        <dbReference type="ARBA" id="ARBA00022475"/>
    </source>
</evidence>
<keyword evidence="13 15" id="KW-0902">Two-component regulatory system</keyword>
<dbReference type="SMART" id="SM00388">
    <property type="entry name" value="HisKA"/>
    <property type="match status" value="1"/>
</dbReference>
<dbReference type="InterPro" id="IPR003594">
    <property type="entry name" value="HATPase_dom"/>
</dbReference>
<evidence type="ECO:0000256" key="14">
    <source>
        <dbReference type="ARBA" id="ARBA00023136"/>
    </source>
</evidence>
<reference evidence="18" key="1">
    <citation type="submission" date="2014-04" db="EMBL/GenBank/DDBJ databases">
        <title>In planta biocontrol of soil-borne Fusarium wilt of banana through a plant endophytic bacterium, Burkholderia cenocepacia 869T2.</title>
        <authorList>
            <person name="Ho Y.-N."/>
            <person name="Chiang H.-M."/>
            <person name="Chao C.-P."/>
            <person name="Su C.-C."/>
            <person name="Hsu H.-F."/>
            <person name="Guo C.-T."/>
            <person name="Hsieh J.-L."/>
            <person name="Huang C.-C."/>
        </authorList>
    </citation>
    <scope>NUCLEOTIDE SEQUENCE [LARGE SCALE GENOMIC DNA]</scope>
    <source>
        <strain evidence="18">869T2</strain>
    </source>
</reference>
<dbReference type="Pfam" id="PF00672">
    <property type="entry name" value="HAMP"/>
    <property type="match status" value="1"/>
</dbReference>
<keyword evidence="14 15" id="KW-0472">Membrane</keyword>
<dbReference type="SUPFAM" id="SSF55874">
    <property type="entry name" value="ATPase domain of HSP90 chaperone/DNA topoisomerase II/histidine kinase"/>
    <property type="match status" value="1"/>
</dbReference>
<keyword evidence="5 15" id="KW-0997">Cell inner membrane</keyword>
<gene>
    <name evidence="18" type="ORF">DT99_30285</name>
</gene>
<dbReference type="InterPro" id="IPR036097">
    <property type="entry name" value="HisK_dim/P_sf"/>
</dbReference>
<evidence type="ECO:0000313" key="18">
    <source>
        <dbReference type="EMBL" id="KEA56025.1"/>
    </source>
</evidence>
<organism evidence="18">
    <name type="scientific">Burkholderia cenocepacia</name>
    <dbReference type="NCBI Taxonomy" id="95486"/>
    <lineage>
        <taxon>Bacteria</taxon>
        <taxon>Pseudomonadati</taxon>
        <taxon>Pseudomonadota</taxon>
        <taxon>Betaproteobacteria</taxon>
        <taxon>Burkholderiales</taxon>
        <taxon>Burkholderiaceae</taxon>
        <taxon>Burkholderia</taxon>
        <taxon>Burkholderia cepacia complex</taxon>
    </lineage>
</organism>
<feature type="domain" description="HAMP" evidence="17">
    <location>
        <begin position="208"/>
        <end position="261"/>
    </location>
</feature>
<dbReference type="GO" id="GO:0000155">
    <property type="term" value="F:phosphorelay sensor kinase activity"/>
    <property type="evidence" value="ECO:0007669"/>
    <property type="project" value="InterPro"/>
</dbReference>
<evidence type="ECO:0000256" key="2">
    <source>
        <dbReference type="ARBA" id="ARBA00004141"/>
    </source>
</evidence>
<dbReference type="CDD" id="cd00082">
    <property type="entry name" value="HisKA"/>
    <property type="match status" value="1"/>
</dbReference>
<comment type="caution">
    <text evidence="18">The sequence shown here is derived from an EMBL/GenBank/DDBJ whole genome shotgun (WGS) entry which is preliminary data.</text>
</comment>
<keyword evidence="7 15" id="KW-0808">Transferase</keyword>
<dbReference type="GO" id="GO:0005524">
    <property type="term" value="F:ATP binding"/>
    <property type="evidence" value="ECO:0007669"/>
    <property type="project" value="UniProtKB-KW"/>
</dbReference>
<dbReference type="InterPro" id="IPR003661">
    <property type="entry name" value="HisK_dim/P_dom"/>
</dbReference>
<name>A0A071M667_9BURK</name>
<dbReference type="Pfam" id="PF02518">
    <property type="entry name" value="HATPase_c"/>
    <property type="match status" value="1"/>
</dbReference>
<keyword evidence="6" id="KW-0597">Phosphoprotein</keyword>
<protein>
    <recommendedName>
        <fullName evidence="15">Sensor protein</fullName>
        <ecNumber evidence="15">2.7.13.3</ecNumber>
    </recommendedName>
</protein>
<keyword evidence="8 15" id="KW-0812">Transmembrane</keyword>
<dbReference type="InterPro" id="IPR006290">
    <property type="entry name" value="CztS_silS_copS"/>
</dbReference>
<dbReference type="InterPro" id="IPR004358">
    <property type="entry name" value="Sig_transdc_His_kin-like_C"/>
</dbReference>
<proteinExistence type="predicted"/>
<keyword evidence="9 15" id="KW-0547">Nucleotide-binding</keyword>
<dbReference type="InterPro" id="IPR005467">
    <property type="entry name" value="His_kinase_dom"/>
</dbReference>
<evidence type="ECO:0000256" key="12">
    <source>
        <dbReference type="ARBA" id="ARBA00022989"/>
    </source>
</evidence>
<accession>A0A071M667</accession>
<dbReference type="EMBL" id="JJOA01000034">
    <property type="protein sequence ID" value="KEA56025.1"/>
    <property type="molecule type" value="Genomic_DNA"/>
</dbReference>
<dbReference type="SMART" id="SM00387">
    <property type="entry name" value="HATPase_c"/>
    <property type="match status" value="1"/>
</dbReference>
<evidence type="ECO:0000256" key="8">
    <source>
        <dbReference type="ARBA" id="ARBA00022692"/>
    </source>
</evidence>
<dbReference type="GO" id="GO:0005886">
    <property type="term" value="C:plasma membrane"/>
    <property type="evidence" value="ECO:0007669"/>
    <property type="project" value="UniProtKB-SubCell"/>
</dbReference>
<dbReference type="Gene3D" id="1.10.287.130">
    <property type="match status" value="1"/>
</dbReference>
<dbReference type="PRINTS" id="PR00344">
    <property type="entry name" value="BCTRLSENSOR"/>
</dbReference>
<feature type="domain" description="Histidine kinase" evidence="16">
    <location>
        <begin position="269"/>
        <end position="484"/>
    </location>
</feature>
<comment type="catalytic activity">
    <reaction evidence="1 15">
        <text>ATP + protein L-histidine = ADP + protein N-phospho-L-histidine.</text>
        <dbReference type="EC" id="2.7.13.3"/>
    </reaction>
</comment>
<evidence type="ECO:0000256" key="5">
    <source>
        <dbReference type="ARBA" id="ARBA00022519"/>
    </source>
</evidence>
<dbReference type="PANTHER" id="PTHR45436:SF15">
    <property type="entry name" value="SENSOR HISTIDINE KINASE CUSS"/>
    <property type="match status" value="1"/>
</dbReference>
<feature type="transmembrane region" description="Helical" evidence="15">
    <location>
        <begin position="190"/>
        <end position="207"/>
    </location>
</feature>
<dbReference type="InterPro" id="IPR003660">
    <property type="entry name" value="HAMP_dom"/>
</dbReference>
<evidence type="ECO:0000256" key="13">
    <source>
        <dbReference type="ARBA" id="ARBA00023012"/>
    </source>
</evidence>
<dbReference type="Pfam" id="PF00512">
    <property type="entry name" value="HisKA"/>
    <property type="match status" value="1"/>
</dbReference>
<dbReference type="OrthoDB" id="9786919at2"/>
<dbReference type="InterPro" id="IPR050428">
    <property type="entry name" value="TCS_sensor_his_kinase"/>
</dbReference>
<dbReference type="PROSITE" id="PS50885">
    <property type="entry name" value="HAMP"/>
    <property type="match status" value="1"/>
</dbReference>
<dbReference type="EC" id="2.7.13.3" evidence="15"/>
<dbReference type="CDD" id="cd00075">
    <property type="entry name" value="HATPase"/>
    <property type="match status" value="1"/>
</dbReference>
<evidence type="ECO:0000256" key="1">
    <source>
        <dbReference type="ARBA" id="ARBA00000085"/>
    </source>
</evidence>
<evidence type="ECO:0000256" key="6">
    <source>
        <dbReference type="ARBA" id="ARBA00022553"/>
    </source>
</evidence>
<keyword evidence="12 15" id="KW-1133">Transmembrane helix</keyword>
<evidence type="ECO:0000256" key="9">
    <source>
        <dbReference type="ARBA" id="ARBA00022741"/>
    </source>
</evidence>
<keyword evidence="4 15" id="KW-1003">Cell membrane</keyword>
<dbReference type="SMART" id="SM00304">
    <property type="entry name" value="HAMP"/>
    <property type="match status" value="2"/>
</dbReference>
<dbReference type="PANTHER" id="PTHR45436">
    <property type="entry name" value="SENSOR HISTIDINE KINASE YKOH"/>
    <property type="match status" value="1"/>
</dbReference>
<comment type="subcellular location">
    <subcellularLocation>
        <location evidence="3 15">Cell inner membrane</location>
    </subcellularLocation>
    <subcellularLocation>
        <location evidence="2">Membrane</location>
        <topology evidence="2">Multi-pass membrane protein</topology>
    </subcellularLocation>
</comment>
<dbReference type="PROSITE" id="PS50109">
    <property type="entry name" value="HIS_KIN"/>
    <property type="match status" value="1"/>
</dbReference>
<dbReference type="InterPro" id="IPR036890">
    <property type="entry name" value="HATPase_C_sf"/>
</dbReference>
<dbReference type="NCBIfam" id="TIGR01386">
    <property type="entry name" value="cztS_silS_copS"/>
    <property type="match status" value="1"/>
</dbReference>
<evidence type="ECO:0000259" key="17">
    <source>
        <dbReference type="PROSITE" id="PS50885"/>
    </source>
</evidence>
<comment type="function">
    <text evidence="15">Member of a two-component regulatory system.</text>
</comment>
<dbReference type="AlphaFoldDB" id="A0A071M667"/>
<sequence length="486" mass="52408">MMRPRSLAATLALAFAATTLASFALVGTYVYAGLERQVNTQDDLDIVLAARHTRRLAGELESLEAVRAHAERLTSQVLGNEALSMAVVDARGEVLARHNVRLAALDDAPAAASVPLADVQLFAPHAVPVPANDRITADRLVTWTAGGGTPMRGVVIEAALGDRTPIRIAIARNMRDRADLLDGYRDRLELAGGLGALFALLLGYWLIRTALAPLREIVDNTGRITVDKLDTRLDASRAPPELRALVDAQNAMLGRLQQAFAHLSQFSADLAHDLRTPLNNMRGATEVALARPRSVDEYQTLLESNLEEYDRLARMIENVLFLARAEHPSFVTRQRAFDVRDELERIAGYFEGLADEAGSTLRVEGQGHLTADVELFRRAVGNLLANALRYTPAGGVITLGVDETAEAVNVVVENPGEPIDPALLPRIFDRFVRGDPARSGGVPGGTAGLGLAIVRSVMELHGGTAQVESDARGTRFVLTFNRPPAA</sequence>
<keyword evidence="11 15" id="KW-0067">ATP-binding</keyword>
<dbReference type="SUPFAM" id="SSF47384">
    <property type="entry name" value="Homodimeric domain of signal transducing histidine kinase"/>
    <property type="match status" value="1"/>
</dbReference>
<dbReference type="Gene3D" id="6.10.340.10">
    <property type="match status" value="1"/>
</dbReference>
<evidence type="ECO:0000256" key="10">
    <source>
        <dbReference type="ARBA" id="ARBA00022777"/>
    </source>
</evidence>
<evidence type="ECO:0000256" key="11">
    <source>
        <dbReference type="ARBA" id="ARBA00022840"/>
    </source>
</evidence>
<evidence type="ECO:0000259" key="16">
    <source>
        <dbReference type="PROSITE" id="PS50109"/>
    </source>
</evidence>